<feature type="transmembrane region" description="Helical" evidence="1">
    <location>
        <begin position="54"/>
        <end position="73"/>
    </location>
</feature>
<evidence type="ECO:0000313" key="3">
    <source>
        <dbReference type="Proteomes" id="UP000199220"/>
    </source>
</evidence>
<keyword evidence="1" id="KW-1133">Transmembrane helix</keyword>
<keyword evidence="1" id="KW-0812">Transmembrane</keyword>
<proteinExistence type="predicted"/>
<reference evidence="3" key="1">
    <citation type="submission" date="2016-10" db="EMBL/GenBank/DDBJ databases">
        <authorList>
            <person name="Varghese N."/>
            <person name="Submissions S."/>
        </authorList>
    </citation>
    <scope>NUCLEOTIDE SEQUENCE [LARGE SCALE GENOMIC DNA]</scope>
    <source>
        <strain evidence="3">DSM 21368</strain>
    </source>
</reference>
<feature type="transmembrane region" description="Helical" evidence="1">
    <location>
        <begin position="85"/>
        <end position="106"/>
    </location>
</feature>
<dbReference type="RefSeq" id="WP_139177601.1">
    <property type="nucleotide sequence ID" value="NZ_FNTX01000001.1"/>
</dbReference>
<dbReference type="AlphaFoldDB" id="A0A1H5EJ75"/>
<keyword evidence="3" id="KW-1185">Reference proteome</keyword>
<gene>
    <name evidence="2" type="ORF">SAMN04488554_1040</name>
</gene>
<sequence>MTDRAGDDPVPSDGSTKRARDLVWPLAVLLFVTLGLGLVMGHGLGSGLWQEQPTFVGVLPFLVAGWLESLRRLVARTSGRDVPGLRIAGSALLGIGVLGALILLVVQL</sequence>
<protein>
    <submittedName>
        <fullName evidence="2">Uncharacterized protein</fullName>
    </submittedName>
</protein>
<name>A0A1H5EJ75_9MICO</name>
<evidence type="ECO:0000313" key="2">
    <source>
        <dbReference type="EMBL" id="SED91172.1"/>
    </source>
</evidence>
<accession>A0A1H5EJ75</accession>
<feature type="transmembrane region" description="Helical" evidence="1">
    <location>
        <begin position="22"/>
        <end position="42"/>
    </location>
</feature>
<dbReference type="Proteomes" id="UP000199220">
    <property type="component" value="Unassembled WGS sequence"/>
</dbReference>
<organism evidence="2 3">
    <name type="scientific">Ruania alba</name>
    <dbReference type="NCBI Taxonomy" id="648782"/>
    <lineage>
        <taxon>Bacteria</taxon>
        <taxon>Bacillati</taxon>
        <taxon>Actinomycetota</taxon>
        <taxon>Actinomycetes</taxon>
        <taxon>Micrococcales</taxon>
        <taxon>Ruaniaceae</taxon>
        <taxon>Ruania</taxon>
    </lineage>
</organism>
<keyword evidence="1" id="KW-0472">Membrane</keyword>
<evidence type="ECO:0000256" key="1">
    <source>
        <dbReference type="SAM" id="Phobius"/>
    </source>
</evidence>
<dbReference type="STRING" id="648782.SAMN04488554_1040"/>
<dbReference type="EMBL" id="FNTX01000001">
    <property type="protein sequence ID" value="SED91172.1"/>
    <property type="molecule type" value="Genomic_DNA"/>
</dbReference>